<feature type="transmembrane region" description="Helical" evidence="1">
    <location>
        <begin position="225"/>
        <end position="242"/>
    </location>
</feature>
<evidence type="ECO:0000313" key="2">
    <source>
        <dbReference type="EMBL" id="KAJ4397337.1"/>
    </source>
</evidence>
<evidence type="ECO:0000256" key="1">
    <source>
        <dbReference type="SAM" id="Phobius"/>
    </source>
</evidence>
<accession>A0A9W9D1B7</accession>
<dbReference type="OrthoDB" id="5222119at2759"/>
<dbReference type="Proteomes" id="UP001140453">
    <property type="component" value="Unassembled WGS sequence"/>
</dbReference>
<feature type="transmembrane region" description="Helical" evidence="1">
    <location>
        <begin position="131"/>
        <end position="148"/>
    </location>
</feature>
<sequence>MTTNDDSVENDLRSRIFFDISGSNKRLLQVASFCILAWMCTWGGVVFFEPAWYTSLSKDRRKRNYVIGLIIGIAFKFLTIPSCALAAYLTAPEDDVAGIRPAMNESQQICWGSRGITVIMELYHYIGQTELLVHHGLILLIMILIGVFNGPHRGLDLSLGALVSEFPSMTFSLMRELGLLGKYPNLEWALLVAGAGLTLAIRVPAIFICIAMLPASGLRGGPGRVVLVAYSFYLVYNLNISWRRLKKAQIWQTWHTGDGDWDFGIRVNSRFMVSSTGFFAGLATLGTLVLGLAFLSIFSLATKERLIPDAPTKQEVPPMVVKCRAKIGIYRNAKFWDRQ</sequence>
<feature type="transmembrane region" description="Helical" evidence="1">
    <location>
        <begin position="65"/>
        <end position="89"/>
    </location>
</feature>
<evidence type="ECO:0000313" key="3">
    <source>
        <dbReference type="Proteomes" id="UP001140453"/>
    </source>
</evidence>
<keyword evidence="3" id="KW-1185">Reference proteome</keyword>
<keyword evidence="1" id="KW-0472">Membrane</keyword>
<keyword evidence="1" id="KW-0812">Transmembrane</keyword>
<dbReference type="EMBL" id="JAPEVB010000001">
    <property type="protein sequence ID" value="KAJ4397337.1"/>
    <property type="molecule type" value="Genomic_DNA"/>
</dbReference>
<protein>
    <submittedName>
        <fullName evidence="2">Uncharacterized protein</fullName>
    </submittedName>
</protein>
<keyword evidence="1" id="KW-1133">Transmembrane helix</keyword>
<feature type="transmembrane region" description="Helical" evidence="1">
    <location>
        <begin position="27"/>
        <end position="53"/>
    </location>
</feature>
<reference evidence="2" key="1">
    <citation type="submission" date="2022-10" db="EMBL/GenBank/DDBJ databases">
        <title>Tapping the CABI collections for fungal endophytes: first genome assemblies for Collariella, Neodidymelliopsis, Ascochyta clinopodiicola, Didymella pomorum, Didymosphaeria variabile, Neocosmospora piperis and Neocucurbitaria cava.</title>
        <authorList>
            <person name="Hill R."/>
        </authorList>
    </citation>
    <scope>NUCLEOTIDE SEQUENCE</scope>
    <source>
        <strain evidence="2">IMI 355082</strain>
    </source>
</reference>
<dbReference type="AlphaFoldDB" id="A0A9W9D1B7"/>
<feature type="transmembrane region" description="Helical" evidence="1">
    <location>
        <begin position="186"/>
        <end position="213"/>
    </location>
</feature>
<feature type="transmembrane region" description="Helical" evidence="1">
    <location>
        <begin position="278"/>
        <end position="301"/>
    </location>
</feature>
<proteinExistence type="predicted"/>
<organism evidence="2 3">
    <name type="scientific">Gnomoniopsis smithogilvyi</name>
    <dbReference type="NCBI Taxonomy" id="1191159"/>
    <lineage>
        <taxon>Eukaryota</taxon>
        <taxon>Fungi</taxon>
        <taxon>Dikarya</taxon>
        <taxon>Ascomycota</taxon>
        <taxon>Pezizomycotina</taxon>
        <taxon>Sordariomycetes</taxon>
        <taxon>Sordariomycetidae</taxon>
        <taxon>Diaporthales</taxon>
        <taxon>Gnomoniaceae</taxon>
        <taxon>Gnomoniopsis</taxon>
    </lineage>
</organism>
<comment type="caution">
    <text evidence="2">The sequence shown here is derived from an EMBL/GenBank/DDBJ whole genome shotgun (WGS) entry which is preliminary data.</text>
</comment>
<gene>
    <name evidence="2" type="ORF">N0V93_001562</name>
</gene>
<name>A0A9W9D1B7_9PEZI</name>